<reference evidence="4" key="1">
    <citation type="submission" date="2016-06" db="UniProtKB">
        <authorList>
            <consortium name="WormBaseParasite"/>
        </authorList>
    </citation>
    <scope>IDENTIFICATION</scope>
</reference>
<proteinExistence type="predicted"/>
<name>A0A183IMT1_9BILA</name>
<dbReference type="Proteomes" id="UP000270296">
    <property type="component" value="Unassembled WGS sequence"/>
</dbReference>
<evidence type="ECO:0000256" key="1">
    <source>
        <dbReference type="ARBA" id="ARBA00023002"/>
    </source>
</evidence>
<dbReference type="WBParaSite" id="SBAD_0000512701-mRNA-1">
    <property type="protein sequence ID" value="SBAD_0000512701-mRNA-1"/>
    <property type="gene ID" value="SBAD_0000512701"/>
</dbReference>
<accession>A0A183IMT1</accession>
<keyword evidence="3" id="KW-1185">Reference proteome</keyword>
<organism evidence="4">
    <name type="scientific">Soboliphyme baturini</name>
    <dbReference type="NCBI Taxonomy" id="241478"/>
    <lineage>
        <taxon>Eukaryota</taxon>
        <taxon>Metazoa</taxon>
        <taxon>Ecdysozoa</taxon>
        <taxon>Nematoda</taxon>
        <taxon>Enoplea</taxon>
        <taxon>Dorylaimia</taxon>
        <taxon>Dioctophymatida</taxon>
        <taxon>Dioctophymatoidea</taxon>
        <taxon>Soboliphymatidae</taxon>
        <taxon>Soboliphyme</taxon>
    </lineage>
</organism>
<reference evidence="2 3" key="2">
    <citation type="submission" date="2018-11" db="EMBL/GenBank/DDBJ databases">
        <authorList>
            <consortium name="Pathogen Informatics"/>
        </authorList>
    </citation>
    <scope>NUCLEOTIDE SEQUENCE [LARGE SCALE GENOMIC DNA]</scope>
</reference>
<evidence type="ECO:0000313" key="4">
    <source>
        <dbReference type="WBParaSite" id="SBAD_0000512701-mRNA-1"/>
    </source>
</evidence>
<protein>
    <submittedName>
        <fullName evidence="4">Secreted protein</fullName>
    </submittedName>
</protein>
<dbReference type="AlphaFoldDB" id="A0A183IMT1"/>
<dbReference type="GO" id="GO:0016491">
    <property type="term" value="F:oxidoreductase activity"/>
    <property type="evidence" value="ECO:0007669"/>
    <property type="project" value="UniProtKB-KW"/>
</dbReference>
<dbReference type="PANTHER" id="PTHR43157">
    <property type="entry name" value="PHOSPHATIDYLINOSITOL-GLYCAN BIOSYNTHESIS CLASS F PROTEIN-RELATED"/>
    <property type="match status" value="1"/>
</dbReference>
<dbReference type="EMBL" id="UZAM01008634">
    <property type="protein sequence ID" value="VDP05742.1"/>
    <property type="molecule type" value="Genomic_DNA"/>
</dbReference>
<dbReference type="OrthoDB" id="191139at2759"/>
<dbReference type="Gene3D" id="3.40.50.720">
    <property type="entry name" value="NAD(P)-binding Rossmann-like Domain"/>
    <property type="match status" value="1"/>
</dbReference>
<evidence type="ECO:0000313" key="3">
    <source>
        <dbReference type="Proteomes" id="UP000270296"/>
    </source>
</evidence>
<evidence type="ECO:0000313" key="2">
    <source>
        <dbReference type="EMBL" id="VDP05742.1"/>
    </source>
</evidence>
<dbReference type="PANTHER" id="PTHR43157:SF31">
    <property type="entry name" value="PHOSPHATIDYLINOSITOL-GLYCAN BIOSYNTHESIS CLASS F PROTEIN"/>
    <property type="match status" value="1"/>
</dbReference>
<keyword evidence="1" id="KW-0560">Oxidoreductase</keyword>
<sequence>MRHTPLETNVILRNICLPFIWFFLKTPKDGAQTPLYCVLSKSLNGVSGRYFSELQQCEPSPIACDSDQCESLYNYSVEACKLVF</sequence>
<gene>
    <name evidence="2" type="ORF">SBAD_LOCUS4927</name>
</gene>